<dbReference type="InterPro" id="IPR036249">
    <property type="entry name" value="Thioredoxin-like_sf"/>
</dbReference>
<dbReference type="GO" id="GO:0005783">
    <property type="term" value="C:endoplasmic reticulum"/>
    <property type="evidence" value="ECO:0007669"/>
    <property type="project" value="TreeGrafter"/>
</dbReference>
<protein>
    <submittedName>
        <fullName evidence="3">Thioredoxin domain-containing protein 12</fullName>
    </submittedName>
</protein>
<dbReference type="Proteomes" id="UP000008743">
    <property type="component" value="Unassembled WGS sequence"/>
</dbReference>
<sequence>MRVAIALLAASALCVAFAAHYAVGYAAGPQATPDGALGRGFGDKYAWYKLDAGIRLIADTGRPGMIVVHKSWCGACKSLGPVFAAAKPVLDEAHNFVMINVFDDEEPSTPDFGPDGKYIPRIMFTDGRGRIRTEITSPNPKYKYFYAQPNDIVNSMHAALALANNLKNAAEQVAEPATHEHSGHAEL</sequence>
<evidence type="ECO:0000256" key="1">
    <source>
        <dbReference type="ARBA" id="ARBA00022729"/>
    </source>
</evidence>
<dbReference type="eggNOG" id="ENOG502RXP1">
    <property type="taxonomic scope" value="Eukaryota"/>
</dbReference>
<feature type="signal peptide" evidence="2">
    <location>
        <begin position="1"/>
        <end position="18"/>
    </location>
</feature>
<organism evidence="3 4">
    <name type="scientific">Capsaspora owczarzaki (strain ATCC 30864)</name>
    <dbReference type="NCBI Taxonomy" id="595528"/>
    <lineage>
        <taxon>Eukaryota</taxon>
        <taxon>Filasterea</taxon>
        <taxon>Capsaspora</taxon>
    </lineage>
</organism>
<dbReference type="Gene3D" id="3.40.30.10">
    <property type="entry name" value="Glutaredoxin"/>
    <property type="match status" value="1"/>
</dbReference>
<evidence type="ECO:0000313" key="4">
    <source>
        <dbReference type="Proteomes" id="UP000008743"/>
    </source>
</evidence>
<dbReference type="PANTHER" id="PTHR15337">
    <property type="entry name" value="ANTERIOR GRADIENT PROTEIN-RELATED"/>
    <property type="match status" value="1"/>
</dbReference>
<dbReference type="PROSITE" id="PS00194">
    <property type="entry name" value="THIOREDOXIN_1"/>
    <property type="match status" value="1"/>
</dbReference>
<dbReference type="InParanoid" id="A0A0D2WII1"/>
<gene>
    <name evidence="3" type="ORF">CAOG_001066</name>
</gene>
<accession>A0A0D2WII1</accession>
<dbReference type="InterPro" id="IPR051099">
    <property type="entry name" value="AGR/TXD"/>
</dbReference>
<dbReference type="Pfam" id="PF13899">
    <property type="entry name" value="Thioredoxin_7"/>
    <property type="match status" value="1"/>
</dbReference>
<evidence type="ECO:0000256" key="2">
    <source>
        <dbReference type="SAM" id="SignalP"/>
    </source>
</evidence>
<dbReference type="AlphaFoldDB" id="A0A0D2WII1"/>
<dbReference type="SUPFAM" id="SSF52833">
    <property type="entry name" value="Thioredoxin-like"/>
    <property type="match status" value="1"/>
</dbReference>
<dbReference type="EMBL" id="KE346360">
    <property type="protein sequence ID" value="KJE89630.1"/>
    <property type="molecule type" value="Genomic_DNA"/>
</dbReference>
<dbReference type="InterPro" id="IPR017937">
    <property type="entry name" value="Thioredoxin_CS"/>
</dbReference>
<evidence type="ECO:0000313" key="3">
    <source>
        <dbReference type="EMBL" id="KJE89630.1"/>
    </source>
</evidence>
<keyword evidence="1 2" id="KW-0732">Signal</keyword>
<dbReference type="OrthoDB" id="262308at2759"/>
<dbReference type="OMA" id="SEHFVMV"/>
<proteinExistence type="predicted"/>
<keyword evidence="4" id="KW-1185">Reference proteome</keyword>
<dbReference type="RefSeq" id="XP_004365937.1">
    <property type="nucleotide sequence ID" value="XM_004365880.2"/>
</dbReference>
<feature type="chain" id="PRO_5002266384" evidence="2">
    <location>
        <begin position="19"/>
        <end position="187"/>
    </location>
</feature>
<dbReference type="PANTHER" id="PTHR15337:SF11">
    <property type="entry name" value="THIOREDOXIN DOMAIN-CONTAINING PROTEIN"/>
    <property type="match status" value="1"/>
</dbReference>
<dbReference type="PhylomeDB" id="A0A0D2WII1"/>
<dbReference type="STRING" id="595528.A0A0D2WII1"/>
<reference evidence="4" key="1">
    <citation type="submission" date="2011-02" db="EMBL/GenBank/DDBJ databases">
        <title>The Genome Sequence of Capsaspora owczarzaki ATCC 30864.</title>
        <authorList>
            <person name="Russ C."/>
            <person name="Cuomo C."/>
            <person name="Burger G."/>
            <person name="Gray M.W."/>
            <person name="Holland P.W.H."/>
            <person name="King N."/>
            <person name="Lang F.B.F."/>
            <person name="Roger A.J."/>
            <person name="Ruiz-Trillo I."/>
            <person name="Young S.K."/>
            <person name="Zeng Q."/>
            <person name="Gargeya S."/>
            <person name="Alvarado L."/>
            <person name="Berlin A."/>
            <person name="Chapman S.B."/>
            <person name="Chen Z."/>
            <person name="Freedman E."/>
            <person name="Gellesch M."/>
            <person name="Goldberg J."/>
            <person name="Griggs A."/>
            <person name="Gujja S."/>
            <person name="Heilman E."/>
            <person name="Heiman D."/>
            <person name="Howarth C."/>
            <person name="Mehta T."/>
            <person name="Neiman D."/>
            <person name="Pearson M."/>
            <person name="Roberts A."/>
            <person name="Saif S."/>
            <person name="Shea T."/>
            <person name="Shenoy N."/>
            <person name="Sisk P."/>
            <person name="Stolte C."/>
            <person name="Sykes S."/>
            <person name="White J."/>
            <person name="Yandava C."/>
            <person name="Haas B."/>
            <person name="Nusbaum C."/>
            <person name="Birren B."/>
        </authorList>
    </citation>
    <scope>NUCLEOTIDE SEQUENCE</scope>
    <source>
        <strain evidence="4">ATCC 30864</strain>
    </source>
</reference>
<name>A0A0D2WII1_CAPO3</name>